<dbReference type="RefSeq" id="WP_120525569.1">
    <property type="nucleotide sequence ID" value="NZ_JABFJV010000143.1"/>
</dbReference>
<sequence>MSISILMKQLPESATSEELVPLATEEAFRRYWVPGCEALGLRWVPLFRTGVPLQKEDLGPVLTELRALRQWMEEQPGEGTVAVKPRLDAALMILERAAALPGADIFIG</sequence>
<comment type="caution">
    <text evidence="1">The sequence shown here is derived from an EMBL/GenBank/DDBJ whole genome shotgun (WGS) entry which is preliminary data.</text>
</comment>
<accession>A0A3A8I6A8</accession>
<dbReference type="EMBL" id="JABFJV010000143">
    <property type="protein sequence ID" value="NOK36077.1"/>
    <property type="molecule type" value="Genomic_DNA"/>
</dbReference>
<organism evidence="1 2">
    <name type="scientific">Corallococcus exercitus</name>
    <dbReference type="NCBI Taxonomy" id="2316736"/>
    <lineage>
        <taxon>Bacteria</taxon>
        <taxon>Pseudomonadati</taxon>
        <taxon>Myxococcota</taxon>
        <taxon>Myxococcia</taxon>
        <taxon>Myxococcales</taxon>
        <taxon>Cystobacterineae</taxon>
        <taxon>Myxococcaceae</taxon>
        <taxon>Corallococcus</taxon>
    </lineage>
</organism>
<reference evidence="1 2" key="1">
    <citation type="submission" date="2020-05" db="EMBL/GenBank/DDBJ databases">
        <authorList>
            <person name="Whitworth D."/>
        </authorList>
    </citation>
    <scope>NUCLEOTIDE SEQUENCE [LARGE SCALE GENOMIC DNA]</scope>
    <source>
        <strain evidence="1 2">AB043B</strain>
    </source>
</reference>
<evidence type="ECO:0000313" key="2">
    <source>
        <dbReference type="Proteomes" id="UP000563426"/>
    </source>
</evidence>
<dbReference type="AlphaFoldDB" id="A0A3A8I6A8"/>
<dbReference type="OrthoDB" id="513854at2"/>
<keyword evidence="2" id="KW-1185">Reference proteome</keyword>
<protein>
    <submittedName>
        <fullName evidence="1">Uncharacterized protein</fullName>
    </submittedName>
</protein>
<name>A0A3A8I6A8_9BACT</name>
<evidence type="ECO:0000313" key="1">
    <source>
        <dbReference type="EMBL" id="NOK36077.1"/>
    </source>
</evidence>
<dbReference type="Proteomes" id="UP000563426">
    <property type="component" value="Unassembled WGS sequence"/>
</dbReference>
<gene>
    <name evidence="1" type="ORF">HMI49_23010</name>
</gene>
<proteinExistence type="predicted"/>